<dbReference type="RefSeq" id="XP_016627993.1">
    <property type="nucleotide sequence ID" value="XM_016780987.1"/>
</dbReference>
<accession>A0A0D2GW95</accession>
<evidence type="ECO:0000313" key="3">
    <source>
        <dbReference type="EMBL" id="KIX93870.1"/>
    </source>
</evidence>
<dbReference type="VEuPathDB" id="FungiDB:Z520_10495"/>
<evidence type="ECO:0008006" key="5">
    <source>
        <dbReference type="Google" id="ProtNLM"/>
    </source>
</evidence>
<dbReference type="STRING" id="1442371.A0A0D2GW95"/>
<reference evidence="3 4" key="1">
    <citation type="submission" date="2015-01" db="EMBL/GenBank/DDBJ databases">
        <title>The Genome Sequence of Fonsecaea multimorphosa CBS 102226.</title>
        <authorList>
            <consortium name="The Broad Institute Genomics Platform"/>
            <person name="Cuomo C."/>
            <person name="de Hoog S."/>
            <person name="Gorbushina A."/>
            <person name="Stielow B."/>
            <person name="Teixiera M."/>
            <person name="Abouelleil A."/>
            <person name="Chapman S.B."/>
            <person name="Priest M."/>
            <person name="Young S.K."/>
            <person name="Wortman J."/>
            <person name="Nusbaum C."/>
            <person name="Birren B."/>
        </authorList>
    </citation>
    <scope>NUCLEOTIDE SEQUENCE [LARGE SCALE GENOMIC DNA]</scope>
    <source>
        <strain evidence="3 4">CBS 102226</strain>
    </source>
</reference>
<protein>
    <recommendedName>
        <fullName evidence="5">BZIP domain-containing protein</fullName>
    </recommendedName>
</protein>
<dbReference type="PANTHER" id="PTHR42070">
    <property type="entry name" value="FILAMENT ASSOCIATED PROTEIN, PUTATIVE (AFU_ORTHOLOGUE AFUA_8G06630)-RELATED"/>
    <property type="match status" value="1"/>
</dbReference>
<evidence type="ECO:0000313" key="4">
    <source>
        <dbReference type="Proteomes" id="UP000053411"/>
    </source>
</evidence>
<evidence type="ECO:0000256" key="1">
    <source>
        <dbReference type="SAM" id="Coils"/>
    </source>
</evidence>
<gene>
    <name evidence="3" type="ORF">Z520_10495</name>
</gene>
<keyword evidence="4" id="KW-1185">Reference proteome</keyword>
<keyword evidence="1" id="KW-0175">Coiled coil</keyword>
<name>A0A0D2GW95_9EURO</name>
<feature type="coiled-coil region" evidence="1">
    <location>
        <begin position="37"/>
        <end position="81"/>
    </location>
</feature>
<feature type="region of interest" description="Disordered" evidence="2">
    <location>
        <begin position="1"/>
        <end position="30"/>
    </location>
</feature>
<feature type="compositionally biased region" description="Basic and acidic residues" evidence="2">
    <location>
        <begin position="13"/>
        <end position="27"/>
    </location>
</feature>
<dbReference type="EMBL" id="KN848091">
    <property type="protein sequence ID" value="KIX93870.1"/>
    <property type="molecule type" value="Genomic_DNA"/>
</dbReference>
<dbReference type="Proteomes" id="UP000053411">
    <property type="component" value="Unassembled WGS sequence"/>
</dbReference>
<evidence type="ECO:0000256" key="2">
    <source>
        <dbReference type="SAM" id="MobiDB-lite"/>
    </source>
</evidence>
<proteinExistence type="predicted"/>
<organism evidence="3 4">
    <name type="scientific">Fonsecaea multimorphosa CBS 102226</name>
    <dbReference type="NCBI Taxonomy" id="1442371"/>
    <lineage>
        <taxon>Eukaryota</taxon>
        <taxon>Fungi</taxon>
        <taxon>Dikarya</taxon>
        <taxon>Ascomycota</taxon>
        <taxon>Pezizomycotina</taxon>
        <taxon>Eurotiomycetes</taxon>
        <taxon>Chaetothyriomycetidae</taxon>
        <taxon>Chaetothyriales</taxon>
        <taxon>Herpotrichiellaceae</taxon>
        <taxon>Fonsecaea</taxon>
    </lineage>
</organism>
<dbReference type="OrthoDB" id="4505928at2759"/>
<dbReference type="GeneID" id="27716241"/>
<dbReference type="AlphaFoldDB" id="A0A0D2GW95"/>
<dbReference type="PANTHER" id="PTHR42070:SF1">
    <property type="entry name" value="FILAMENT ASSOCIATED PROTEIN, PUTATIVE (AFU_ORTHOLOGUE AFUA_8G06630)-RELATED"/>
    <property type="match status" value="1"/>
</dbReference>
<sequence>MDSESSEGSTKVDAAKSKQQRVRDNQRRSRARRREYLAELENQLQQCHNTCREADLQRTALAELQAENARLRDLLKNVGISPDNVGISEETTLQRPGGLTAASFRQLKPKLFVPEVTNPATAVSQTSDGRGACCPTPSPSSCCTPQPPVLTENLVTYDTQYSDQLMAPPLVAASTMSAMRAANGFPNSLHQWYLPPHETRTHPPSEPSFVCHVFLVPPNGPLWADDSNSISCSVAKDMITQYNPTPEEMEPIIARLSTAFSRPRFRGDSCRVNRQVLFQILYEMNSNQDLPFATGQVIDVEQSGL</sequence>